<gene>
    <name evidence="11" type="primary">mtgA</name>
    <name evidence="13" type="ORF">V5F30_16240</name>
</gene>
<dbReference type="Gene3D" id="1.10.3810.10">
    <property type="entry name" value="Biosynthetic peptidoglycan transglycosylase-like"/>
    <property type="match status" value="1"/>
</dbReference>
<keyword evidence="9 11" id="KW-0472">Membrane</keyword>
<evidence type="ECO:0000259" key="12">
    <source>
        <dbReference type="Pfam" id="PF00912"/>
    </source>
</evidence>
<evidence type="ECO:0000313" key="14">
    <source>
        <dbReference type="Proteomes" id="UP001604043"/>
    </source>
</evidence>
<evidence type="ECO:0000256" key="9">
    <source>
        <dbReference type="ARBA" id="ARBA00023136"/>
    </source>
</evidence>
<dbReference type="PANTHER" id="PTHR30400">
    <property type="entry name" value="MONOFUNCTIONAL BIOSYNTHETIC PEPTIDOGLYCAN TRANSGLYCOSYLASE"/>
    <property type="match status" value="1"/>
</dbReference>
<keyword evidence="4 11" id="KW-0808">Transferase</keyword>
<proteinExistence type="inferred from homology"/>
<organism evidence="13 14">
    <name type="scientific">Xanthobacter aminoxidans</name>
    <dbReference type="NCBI Taxonomy" id="186280"/>
    <lineage>
        <taxon>Bacteria</taxon>
        <taxon>Pseudomonadati</taxon>
        <taxon>Pseudomonadota</taxon>
        <taxon>Alphaproteobacteria</taxon>
        <taxon>Hyphomicrobiales</taxon>
        <taxon>Xanthobacteraceae</taxon>
        <taxon>Xanthobacter</taxon>
    </lineage>
</organism>
<accession>A0ABW6ZIV9</accession>
<feature type="domain" description="Glycosyl transferase family 51" evidence="12">
    <location>
        <begin position="40"/>
        <end position="194"/>
    </location>
</feature>
<dbReference type="PANTHER" id="PTHR30400:SF0">
    <property type="entry name" value="BIOSYNTHETIC PEPTIDOGLYCAN TRANSGLYCOSYLASE"/>
    <property type="match status" value="1"/>
</dbReference>
<evidence type="ECO:0000256" key="11">
    <source>
        <dbReference type="HAMAP-Rule" id="MF_00766"/>
    </source>
</evidence>
<evidence type="ECO:0000256" key="8">
    <source>
        <dbReference type="ARBA" id="ARBA00022989"/>
    </source>
</evidence>
<evidence type="ECO:0000313" key="13">
    <source>
        <dbReference type="EMBL" id="MFG1253763.1"/>
    </source>
</evidence>
<evidence type="ECO:0000256" key="1">
    <source>
        <dbReference type="ARBA" id="ARBA00022475"/>
    </source>
</evidence>
<dbReference type="InterPro" id="IPR011812">
    <property type="entry name" value="Pep_trsgly"/>
</dbReference>
<dbReference type="HAMAP" id="MF_00766">
    <property type="entry name" value="PGT_MtgA"/>
    <property type="match status" value="1"/>
</dbReference>
<protein>
    <recommendedName>
        <fullName evidence="11">Biosynthetic peptidoglycan transglycosylase</fullName>
        <ecNumber evidence="11">2.4.99.28</ecNumber>
    </recommendedName>
    <alternativeName>
        <fullName evidence="11">Glycan polymerase</fullName>
    </alternativeName>
    <alternativeName>
        <fullName evidence="11">Peptidoglycan glycosyltransferase MtgA</fullName>
        <shortName evidence="11">PGT</shortName>
    </alternativeName>
</protein>
<dbReference type="RefSeq" id="WP_156026283.1">
    <property type="nucleotide sequence ID" value="NZ_JBAFUR010000004.1"/>
</dbReference>
<comment type="similarity">
    <text evidence="11">Belongs to the glycosyltransferase 51 family.</text>
</comment>
<reference evidence="13 14" key="1">
    <citation type="submission" date="2024-02" db="EMBL/GenBank/DDBJ databases">
        <title>Expansion and revision of Xanthobacter and proposal of Roseixanthobacter gen. nov.</title>
        <authorList>
            <person name="Soltysiak M.P.M."/>
            <person name="Jalihal A."/>
            <person name="Ory A."/>
            <person name="Chrisophersen C."/>
            <person name="Lee A.D."/>
            <person name="Boulton J."/>
            <person name="Springer M."/>
        </authorList>
    </citation>
    <scope>NUCLEOTIDE SEQUENCE [LARGE SCALE GENOMIC DNA]</scope>
    <source>
        <strain evidence="13 14">CB5</strain>
    </source>
</reference>
<keyword evidence="8 11" id="KW-1133">Transmembrane helix</keyword>
<keyword evidence="2 11" id="KW-0997">Cell inner membrane</keyword>
<comment type="subcellular location">
    <subcellularLocation>
        <location evidence="11">Cell inner membrane</location>
        <topology evidence="11">Single-pass membrane protein</topology>
    </subcellularLocation>
</comment>
<dbReference type="EMBL" id="JBAFUR010000004">
    <property type="protein sequence ID" value="MFG1253763.1"/>
    <property type="molecule type" value="Genomic_DNA"/>
</dbReference>
<dbReference type="InterPro" id="IPR036950">
    <property type="entry name" value="PBP_transglycosylase"/>
</dbReference>
<dbReference type="Proteomes" id="UP001604043">
    <property type="component" value="Unassembled WGS sequence"/>
</dbReference>
<keyword evidence="10 11" id="KW-0961">Cell wall biogenesis/degradation</keyword>
<keyword evidence="7 11" id="KW-0573">Peptidoglycan synthesis</keyword>
<evidence type="ECO:0000256" key="5">
    <source>
        <dbReference type="ARBA" id="ARBA00022692"/>
    </source>
</evidence>
<evidence type="ECO:0000256" key="7">
    <source>
        <dbReference type="ARBA" id="ARBA00022984"/>
    </source>
</evidence>
<dbReference type="InterPro" id="IPR023346">
    <property type="entry name" value="Lysozyme-like_dom_sf"/>
</dbReference>
<keyword evidence="14" id="KW-1185">Reference proteome</keyword>
<sequence>MIRLVLRVVLVLAAIPLLLSVLYNVVNPVSTLMIGRWITGERVERVWTPIEKMSPALVRTVIASEDASFCQNIGIDIGELREALEKADDLEETRGASTIPMQIAKNLFLWPGRALIRKAIEMPLAIWLDLVVSKRRLIEIYLNIAEWGPNGEFGVQAGAERAFGIPAAQVDARQAALLAVMLPNPHRRDAGNPTAGVQRLASRLQARVPKEGPELVACLGPLR</sequence>
<comment type="function">
    <text evidence="11">Peptidoglycan polymerase that catalyzes glycan chain elongation from lipid-linked precursors.</text>
</comment>
<comment type="caution">
    <text evidence="13">The sequence shown here is derived from an EMBL/GenBank/DDBJ whole genome shotgun (WGS) entry which is preliminary data.</text>
</comment>
<evidence type="ECO:0000256" key="2">
    <source>
        <dbReference type="ARBA" id="ARBA00022519"/>
    </source>
</evidence>
<keyword evidence="1 11" id="KW-1003">Cell membrane</keyword>
<comment type="catalytic activity">
    <reaction evidence="11">
        <text>[GlcNAc-(1-&gt;4)-Mur2Ac(oyl-L-Ala-gamma-D-Glu-L-Lys-D-Ala-D-Ala)](n)-di-trans,octa-cis-undecaprenyl diphosphate + beta-D-GlcNAc-(1-&gt;4)-Mur2Ac(oyl-L-Ala-gamma-D-Glu-L-Lys-D-Ala-D-Ala)-di-trans,octa-cis-undecaprenyl diphosphate = [GlcNAc-(1-&gt;4)-Mur2Ac(oyl-L-Ala-gamma-D-Glu-L-Lys-D-Ala-D-Ala)](n+1)-di-trans,octa-cis-undecaprenyl diphosphate + di-trans,octa-cis-undecaprenyl diphosphate + H(+)</text>
        <dbReference type="Rhea" id="RHEA:23708"/>
        <dbReference type="Rhea" id="RHEA-COMP:9602"/>
        <dbReference type="Rhea" id="RHEA-COMP:9603"/>
        <dbReference type="ChEBI" id="CHEBI:15378"/>
        <dbReference type="ChEBI" id="CHEBI:58405"/>
        <dbReference type="ChEBI" id="CHEBI:60033"/>
        <dbReference type="ChEBI" id="CHEBI:78435"/>
        <dbReference type="EC" id="2.4.99.28"/>
    </reaction>
</comment>
<evidence type="ECO:0000256" key="3">
    <source>
        <dbReference type="ARBA" id="ARBA00022676"/>
    </source>
</evidence>
<keyword evidence="3 11" id="KW-0328">Glycosyltransferase</keyword>
<dbReference type="EC" id="2.4.99.28" evidence="11"/>
<evidence type="ECO:0000256" key="4">
    <source>
        <dbReference type="ARBA" id="ARBA00022679"/>
    </source>
</evidence>
<name>A0ABW6ZIV9_9HYPH</name>
<keyword evidence="5 11" id="KW-0812">Transmembrane</keyword>
<evidence type="ECO:0000256" key="6">
    <source>
        <dbReference type="ARBA" id="ARBA00022960"/>
    </source>
</evidence>
<keyword evidence="6 11" id="KW-0133">Cell shape</keyword>
<dbReference type="InterPro" id="IPR001264">
    <property type="entry name" value="Glyco_trans_51"/>
</dbReference>
<dbReference type="SUPFAM" id="SSF53955">
    <property type="entry name" value="Lysozyme-like"/>
    <property type="match status" value="1"/>
</dbReference>
<dbReference type="Pfam" id="PF00912">
    <property type="entry name" value="Transgly"/>
    <property type="match status" value="1"/>
</dbReference>
<comment type="pathway">
    <text evidence="11">Cell wall biogenesis; peptidoglycan biosynthesis.</text>
</comment>
<evidence type="ECO:0000256" key="10">
    <source>
        <dbReference type="ARBA" id="ARBA00023316"/>
    </source>
</evidence>